<evidence type="ECO:0000256" key="3">
    <source>
        <dbReference type="ARBA" id="ARBA00022989"/>
    </source>
</evidence>
<evidence type="ECO:0000256" key="5">
    <source>
        <dbReference type="HAMAP-Rule" id="MF_00902"/>
    </source>
</evidence>
<feature type="transmembrane region" description="Helical" evidence="5">
    <location>
        <begin position="214"/>
        <end position="233"/>
    </location>
</feature>
<reference evidence="6 7" key="1">
    <citation type="submission" date="2017-06" db="EMBL/GenBank/DDBJ databases">
        <title>Neisseria chenwenguii sp. nov., isolated from the intestinal contents of Tibetan Plateau Pika in Yushu, Qinghai Province, China.</title>
        <authorList>
            <person name="Zhang G."/>
        </authorList>
    </citation>
    <scope>NUCLEOTIDE SEQUENCE [LARGE SCALE GENOMIC DNA]</scope>
    <source>
        <strain evidence="6 7">10023</strain>
    </source>
</reference>
<evidence type="ECO:0000256" key="4">
    <source>
        <dbReference type="ARBA" id="ARBA00023136"/>
    </source>
</evidence>
<dbReference type="AlphaFoldDB" id="A0A220S2N4"/>
<dbReference type="GO" id="GO:0043953">
    <property type="term" value="P:protein transport by the Tat complex"/>
    <property type="evidence" value="ECO:0007669"/>
    <property type="project" value="UniProtKB-UniRule"/>
</dbReference>
<evidence type="ECO:0000313" key="6">
    <source>
        <dbReference type="EMBL" id="ASK27744.1"/>
    </source>
</evidence>
<comment type="subcellular location">
    <subcellularLocation>
        <location evidence="5">Cell membrane</location>
        <topology evidence="5">Multi-pass membrane protein</topology>
    </subcellularLocation>
    <subcellularLocation>
        <location evidence="1">Membrane</location>
        <topology evidence="1">Multi-pass membrane protein</topology>
    </subcellularLocation>
</comment>
<dbReference type="EMBL" id="CP022278">
    <property type="protein sequence ID" value="ASK27744.1"/>
    <property type="molecule type" value="Genomic_DNA"/>
</dbReference>
<evidence type="ECO:0000256" key="1">
    <source>
        <dbReference type="ARBA" id="ARBA00004141"/>
    </source>
</evidence>
<sequence>MSETQPTQPLIEHLLELRRRLMWILGGLVVCFLALMPFAQQLYSFTAAPLMSSLPKDTSMIATDVIAPFFVPVKVTLMAAFLISLPHTLYQVWAFVAPALYRHEKRLVFPLVVSSFLLFFVGMAFAYFLVFPIIFKFLAGVTPTGVNMATDIDKYLSFILGMFVAFGTTFEVPVVVILLARMGVVTAEQLKVARPYVIVGAFIVAAVITPPDVLSQLLLAVPLVLLYEAGIWFSRFIKPVEREDETENDTPPPPAKVG</sequence>
<protein>
    <recommendedName>
        <fullName evidence="5">Sec-independent protein translocase protein TatC</fullName>
    </recommendedName>
</protein>
<keyword evidence="3 5" id="KW-1133">Transmembrane helix</keyword>
<accession>A0A220S2N4</accession>
<proteinExistence type="inferred from homology"/>
<dbReference type="GO" id="GO:0009977">
    <property type="term" value="F:proton motive force dependent protein transmembrane transporter activity"/>
    <property type="evidence" value="ECO:0007669"/>
    <property type="project" value="TreeGrafter"/>
</dbReference>
<dbReference type="GO" id="GO:0065002">
    <property type="term" value="P:intracellular protein transmembrane transport"/>
    <property type="evidence" value="ECO:0007669"/>
    <property type="project" value="TreeGrafter"/>
</dbReference>
<dbReference type="NCBIfam" id="TIGR00945">
    <property type="entry name" value="tatC"/>
    <property type="match status" value="1"/>
</dbReference>
<keyword evidence="5" id="KW-1003">Cell membrane</keyword>
<dbReference type="PANTHER" id="PTHR30371">
    <property type="entry name" value="SEC-INDEPENDENT PROTEIN TRANSLOCASE PROTEIN TATC"/>
    <property type="match status" value="1"/>
</dbReference>
<organism evidence="6 7">
    <name type="scientific">Neisseria chenwenguii</name>
    <dbReference type="NCBI Taxonomy" id="1853278"/>
    <lineage>
        <taxon>Bacteria</taxon>
        <taxon>Pseudomonadati</taxon>
        <taxon>Pseudomonadota</taxon>
        <taxon>Betaproteobacteria</taxon>
        <taxon>Neisseriales</taxon>
        <taxon>Neisseriaceae</taxon>
        <taxon>Neisseria</taxon>
    </lineage>
</organism>
<dbReference type="OrthoDB" id="9777044at2"/>
<feature type="transmembrane region" description="Helical" evidence="5">
    <location>
        <begin position="155"/>
        <end position="180"/>
    </location>
</feature>
<comment type="similarity">
    <text evidence="5">Belongs to the TatC family.</text>
</comment>
<comment type="function">
    <text evidence="5">Part of the twin-arginine translocation (Tat) system that transports large folded proteins containing a characteristic twin-arginine motif in their signal peptide across membranes. Together with TatB, TatC is part of a receptor directly interacting with Tat signal peptides.</text>
</comment>
<dbReference type="Pfam" id="PF00902">
    <property type="entry name" value="TatC"/>
    <property type="match status" value="1"/>
</dbReference>
<dbReference type="KEGG" id="nei:BG910_08330"/>
<feature type="transmembrane region" description="Helical" evidence="5">
    <location>
        <begin position="192"/>
        <end position="208"/>
    </location>
</feature>
<evidence type="ECO:0000313" key="7">
    <source>
        <dbReference type="Proteomes" id="UP000198238"/>
    </source>
</evidence>
<evidence type="ECO:0000256" key="2">
    <source>
        <dbReference type="ARBA" id="ARBA00022692"/>
    </source>
</evidence>
<keyword evidence="5" id="KW-0813">Transport</keyword>
<feature type="transmembrane region" description="Helical" evidence="5">
    <location>
        <begin position="107"/>
        <end position="135"/>
    </location>
</feature>
<comment type="subunit">
    <text evidence="5">The Tat system comprises two distinct complexes: a TatABC complex, containing multiple copies of TatA, TatB and TatC subunits, and a separate TatA complex, containing only TatA subunits. Substrates initially bind to the TatABC complex, which probably triggers association of the separate TatA complex to form the active translocon.</text>
</comment>
<dbReference type="GO" id="GO:0033281">
    <property type="term" value="C:TAT protein transport complex"/>
    <property type="evidence" value="ECO:0007669"/>
    <property type="project" value="UniProtKB-UniRule"/>
</dbReference>
<dbReference type="Proteomes" id="UP000198238">
    <property type="component" value="Chromosome"/>
</dbReference>
<dbReference type="InterPro" id="IPR002033">
    <property type="entry name" value="TatC"/>
</dbReference>
<keyword evidence="7" id="KW-1185">Reference proteome</keyword>
<feature type="transmembrane region" description="Helical" evidence="5">
    <location>
        <begin position="65"/>
        <end position="86"/>
    </location>
</feature>
<dbReference type="HAMAP" id="MF_00902">
    <property type="entry name" value="TatC"/>
    <property type="match status" value="1"/>
</dbReference>
<dbReference type="PRINTS" id="PR01840">
    <property type="entry name" value="TATCFAMILY"/>
</dbReference>
<keyword evidence="5" id="KW-0811">Translocation</keyword>
<feature type="transmembrane region" description="Helical" evidence="5">
    <location>
        <begin position="21"/>
        <end position="45"/>
    </location>
</feature>
<keyword evidence="2 5" id="KW-0812">Transmembrane</keyword>
<name>A0A220S2N4_9NEIS</name>
<keyword evidence="5" id="KW-0653">Protein transport</keyword>
<dbReference type="RefSeq" id="WP_089036439.1">
    <property type="nucleotide sequence ID" value="NZ_CP022278.1"/>
</dbReference>
<dbReference type="PANTHER" id="PTHR30371:SF0">
    <property type="entry name" value="SEC-INDEPENDENT PROTEIN TRANSLOCASE PROTEIN TATC, CHLOROPLASTIC-RELATED"/>
    <property type="match status" value="1"/>
</dbReference>
<gene>
    <name evidence="5 6" type="primary">tatC</name>
    <name evidence="6" type="ORF">BG910_08330</name>
</gene>
<keyword evidence="4 5" id="KW-0472">Membrane</keyword>